<evidence type="ECO:0000259" key="2">
    <source>
        <dbReference type="Pfam" id="PF09851"/>
    </source>
</evidence>
<dbReference type="EMBL" id="JAGETZ010000008">
    <property type="protein sequence ID" value="MBO2010863.1"/>
    <property type="molecule type" value="Genomic_DNA"/>
</dbReference>
<evidence type="ECO:0000256" key="1">
    <source>
        <dbReference type="SAM" id="SignalP"/>
    </source>
</evidence>
<evidence type="ECO:0000313" key="4">
    <source>
        <dbReference type="Proteomes" id="UP000664369"/>
    </source>
</evidence>
<sequence length="168" mass="18266">MKKLLLFYLLVAGPVAASGQIIGRPIKTYTSRLGTTVHAGDTLFFTHGQREDGSFKYASIPRQVMATESSLPSTWNGRKAVVKEIREIPYKTGSVYTVVFKSGMLNAVIDFNSAEETGEIRTANNQKKATPATTGGVADELIKLRALLDNGTLTQAEFDAQKAKLLAR</sequence>
<evidence type="ECO:0000313" key="3">
    <source>
        <dbReference type="EMBL" id="MBO2010863.1"/>
    </source>
</evidence>
<organism evidence="3 4">
    <name type="scientific">Hymenobacter negativus</name>
    <dbReference type="NCBI Taxonomy" id="2795026"/>
    <lineage>
        <taxon>Bacteria</taxon>
        <taxon>Pseudomonadati</taxon>
        <taxon>Bacteroidota</taxon>
        <taxon>Cytophagia</taxon>
        <taxon>Cytophagales</taxon>
        <taxon>Hymenobacteraceae</taxon>
        <taxon>Hymenobacter</taxon>
    </lineage>
</organism>
<accession>A0ABS3QIK9</accession>
<proteinExistence type="predicted"/>
<dbReference type="Proteomes" id="UP000664369">
    <property type="component" value="Unassembled WGS sequence"/>
</dbReference>
<comment type="caution">
    <text evidence="3">The sequence shown here is derived from an EMBL/GenBank/DDBJ whole genome shotgun (WGS) entry which is preliminary data.</text>
</comment>
<protein>
    <submittedName>
        <fullName evidence="3">SHOCT domain-containing protein</fullName>
    </submittedName>
</protein>
<keyword evidence="1" id="KW-0732">Signal</keyword>
<feature type="signal peptide" evidence="1">
    <location>
        <begin position="1"/>
        <end position="17"/>
    </location>
</feature>
<dbReference type="InterPro" id="IPR018649">
    <property type="entry name" value="SHOCT"/>
</dbReference>
<dbReference type="Pfam" id="PF09851">
    <property type="entry name" value="SHOCT"/>
    <property type="match status" value="1"/>
</dbReference>
<reference evidence="3 4" key="1">
    <citation type="submission" date="2021-03" db="EMBL/GenBank/DDBJ databases">
        <authorList>
            <person name="Kim M.K."/>
        </authorList>
    </citation>
    <scope>NUCLEOTIDE SEQUENCE [LARGE SCALE GENOMIC DNA]</scope>
    <source>
        <strain evidence="3 4">BT442</strain>
    </source>
</reference>
<name>A0ABS3QIK9_9BACT</name>
<dbReference type="RefSeq" id="WP_208176513.1">
    <property type="nucleotide sequence ID" value="NZ_JAGETZ010000008.1"/>
</dbReference>
<feature type="chain" id="PRO_5046306887" evidence="1">
    <location>
        <begin position="18"/>
        <end position="168"/>
    </location>
</feature>
<keyword evidence="4" id="KW-1185">Reference proteome</keyword>
<gene>
    <name evidence="3" type="ORF">J4E00_17520</name>
</gene>
<feature type="domain" description="SHOCT" evidence="2">
    <location>
        <begin position="139"/>
        <end position="166"/>
    </location>
</feature>